<dbReference type="Proteomes" id="UP001219525">
    <property type="component" value="Unassembled WGS sequence"/>
</dbReference>
<name>A0AAD6V2R8_9AGAR</name>
<evidence type="ECO:0000313" key="2">
    <source>
        <dbReference type="Proteomes" id="UP001219525"/>
    </source>
</evidence>
<keyword evidence="2" id="KW-1185">Reference proteome</keyword>
<gene>
    <name evidence="1" type="ORF">GGX14DRAFT_400212</name>
</gene>
<dbReference type="AlphaFoldDB" id="A0AAD6V2R8"/>
<proteinExistence type="predicted"/>
<evidence type="ECO:0000313" key="1">
    <source>
        <dbReference type="EMBL" id="KAJ7201011.1"/>
    </source>
</evidence>
<sequence>MAPARVDEICLFRKDDSGGGVRELSSKGGEIDEAAWTDRLLPIMAFLDYYRLVGCNAQPEVPRGNGPTQNRANPFIRQLMVLLKQPLALFPHRHCVANSVVERICQASRHILWLDDYYELFPTAGVTAYLESIVDPRVQKPNCNNAMKLLTFVSKHLLPLYNSHMGELIKGVADEKHPALLRCQCRRWLQLFARTRKWCLSTSRRTLEHIKRLALDGTSRQAKFAARFLVFSKKPTICKEVVDVICESLGSTTPEAFLAHIAVLAQFARFAPDVLEHKSDVLMTFLLKGLLMIPTHPHNVAQWVMHLCLVSSLNYFQDVMGDEEWAVESEVSDNLRAKSLALKRRKMLWRSRHQDDGNVTRAQRLVYGAFPRRQKKLCLAGGFRPLYHYLSTAYAKAIAPIFEARYCSADRRLGPRPEDPRASGLLIWTKHNT</sequence>
<reference evidence="1" key="1">
    <citation type="submission" date="2023-03" db="EMBL/GenBank/DDBJ databases">
        <title>Massive genome expansion in bonnet fungi (Mycena s.s.) driven by repeated elements and novel gene families across ecological guilds.</title>
        <authorList>
            <consortium name="Lawrence Berkeley National Laboratory"/>
            <person name="Harder C.B."/>
            <person name="Miyauchi S."/>
            <person name="Viragh M."/>
            <person name="Kuo A."/>
            <person name="Thoen E."/>
            <person name="Andreopoulos B."/>
            <person name="Lu D."/>
            <person name="Skrede I."/>
            <person name="Drula E."/>
            <person name="Henrissat B."/>
            <person name="Morin E."/>
            <person name="Kohler A."/>
            <person name="Barry K."/>
            <person name="LaButti K."/>
            <person name="Morin E."/>
            <person name="Salamov A."/>
            <person name="Lipzen A."/>
            <person name="Mereny Z."/>
            <person name="Hegedus B."/>
            <person name="Baldrian P."/>
            <person name="Stursova M."/>
            <person name="Weitz H."/>
            <person name="Taylor A."/>
            <person name="Grigoriev I.V."/>
            <person name="Nagy L.G."/>
            <person name="Martin F."/>
            <person name="Kauserud H."/>
        </authorList>
    </citation>
    <scope>NUCLEOTIDE SEQUENCE</scope>
    <source>
        <strain evidence="1">9144</strain>
    </source>
</reference>
<protein>
    <submittedName>
        <fullName evidence="1">Uncharacterized protein</fullName>
    </submittedName>
</protein>
<dbReference type="EMBL" id="JARJCW010000060">
    <property type="protein sequence ID" value="KAJ7201011.1"/>
    <property type="molecule type" value="Genomic_DNA"/>
</dbReference>
<comment type="caution">
    <text evidence="1">The sequence shown here is derived from an EMBL/GenBank/DDBJ whole genome shotgun (WGS) entry which is preliminary data.</text>
</comment>
<organism evidence="1 2">
    <name type="scientific">Mycena pura</name>
    <dbReference type="NCBI Taxonomy" id="153505"/>
    <lineage>
        <taxon>Eukaryota</taxon>
        <taxon>Fungi</taxon>
        <taxon>Dikarya</taxon>
        <taxon>Basidiomycota</taxon>
        <taxon>Agaricomycotina</taxon>
        <taxon>Agaricomycetes</taxon>
        <taxon>Agaricomycetidae</taxon>
        <taxon>Agaricales</taxon>
        <taxon>Marasmiineae</taxon>
        <taxon>Mycenaceae</taxon>
        <taxon>Mycena</taxon>
    </lineage>
</organism>
<accession>A0AAD6V2R8</accession>
<dbReference type="Pfam" id="PF20168">
    <property type="entry name" value="PDS5"/>
    <property type="match status" value="1"/>
</dbReference>